<proteinExistence type="inferred from homology"/>
<feature type="transmembrane region" description="Helical" evidence="13">
    <location>
        <begin position="256"/>
        <end position="280"/>
    </location>
</feature>
<evidence type="ECO:0000256" key="2">
    <source>
        <dbReference type="ARBA" id="ARBA00004651"/>
    </source>
</evidence>
<evidence type="ECO:0000256" key="12">
    <source>
        <dbReference type="ARBA" id="ARBA00031636"/>
    </source>
</evidence>
<feature type="transmembrane region" description="Helical" evidence="13">
    <location>
        <begin position="138"/>
        <end position="159"/>
    </location>
</feature>
<evidence type="ECO:0000313" key="14">
    <source>
        <dbReference type="EMBL" id="GAA2650449.1"/>
    </source>
</evidence>
<dbReference type="PANTHER" id="PTHR43298:SF2">
    <property type="entry name" value="FMN_FAD EXPORTER YEEO-RELATED"/>
    <property type="match status" value="1"/>
</dbReference>
<reference evidence="14 15" key="1">
    <citation type="journal article" date="2019" name="Int. J. Syst. Evol. Microbiol.">
        <title>The Global Catalogue of Microorganisms (GCM) 10K type strain sequencing project: providing services to taxonomists for standard genome sequencing and annotation.</title>
        <authorList>
            <consortium name="The Broad Institute Genomics Platform"/>
            <consortium name="The Broad Institute Genome Sequencing Center for Infectious Disease"/>
            <person name="Wu L."/>
            <person name="Ma J."/>
        </authorList>
    </citation>
    <scope>NUCLEOTIDE SEQUENCE [LARGE SCALE GENOMIC DNA]</scope>
    <source>
        <strain evidence="14 15">JCM 16374</strain>
    </source>
</reference>
<feature type="transmembrane region" description="Helical" evidence="13">
    <location>
        <begin position="392"/>
        <end position="412"/>
    </location>
</feature>
<keyword evidence="10" id="KW-0406">Ion transport</keyword>
<comment type="similarity">
    <text evidence="3">Belongs to the multi antimicrobial extrusion (MATE) (TC 2.A.66.1) family.</text>
</comment>
<dbReference type="CDD" id="cd13137">
    <property type="entry name" value="MATE_NorM_like"/>
    <property type="match status" value="1"/>
</dbReference>
<keyword evidence="11 13" id="KW-0472">Membrane</keyword>
<gene>
    <name evidence="14" type="ORF">GCM10009864_12800</name>
</gene>
<dbReference type="PANTHER" id="PTHR43298">
    <property type="entry name" value="MULTIDRUG RESISTANCE PROTEIN NORM-RELATED"/>
    <property type="match status" value="1"/>
</dbReference>
<evidence type="ECO:0000256" key="5">
    <source>
        <dbReference type="ARBA" id="ARBA00022448"/>
    </source>
</evidence>
<keyword evidence="7" id="KW-1003">Cell membrane</keyword>
<evidence type="ECO:0000256" key="13">
    <source>
        <dbReference type="SAM" id="Phobius"/>
    </source>
</evidence>
<evidence type="ECO:0000256" key="8">
    <source>
        <dbReference type="ARBA" id="ARBA00022692"/>
    </source>
</evidence>
<dbReference type="InterPro" id="IPR002528">
    <property type="entry name" value="MATE_fam"/>
</dbReference>
<feature type="transmembrane region" description="Helical" evidence="13">
    <location>
        <begin position="363"/>
        <end position="380"/>
    </location>
</feature>
<sequence length="466" mass="47850">MTSTTTATPLSTGARRKLVLALALPVIAENLLEALMQVVDSYLVSGLGDEALAGVGGALQVLFFLLAVLGSLSIGVSVLVSQVFGAGDLPGVARLARQALLLTAVLSVPVAILGYLLAGPVIGLFGMDAEVARIATSYLKVTMATIVVLVGLYTAGGVLRGIGDTRSPMLITALANVLNVVLAYALIHGSFGLPALGAVGSAWGTFIARAIALALMLALLVKGRNGVSIRGRGWRLGGDTSARIWKISAPAVLEQVLTSGAFLFLAAVIAHLGTASLAAHRVVQNAMSIFFLTGIGFSTAAMVLVGQSVGAQRIHDGVAALRLATRWAVGALAVQAVVVLVFAPQIMGLFADDPSVIGPGADALRMLALAQPFWAVLFVQSAGVRGTGNTRWPLVVTGSGMVVMVLLSYLAMRAGGGLGLTWSTGLVVVPVVGALHWWRFRRTVADRPAPPAGATGPHPDTQEVSP</sequence>
<comment type="caution">
    <text evidence="14">The sequence shown here is derived from an EMBL/GenBank/DDBJ whole genome shotgun (WGS) entry which is preliminary data.</text>
</comment>
<evidence type="ECO:0000313" key="15">
    <source>
        <dbReference type="Proteomes" id="UP001500994"/>
    </source>
</evidence>
<comment type="function">
    <text evidence="1">Multidrug efflux pump.</text>
</comment>
<keyword evidence="6" id="KW-0050">Antiport</keyword>
<evidence type="ECO:0000256" key="9">
    <source>
        <dbReference type="ARBA" id="ARBA00022989"/>
    </source>
</evidence>
<keyword evidence="5" id="KW-0813">Transport</keyword>
<keyword evidence="9 13" id="KW-1133">Transmembrane helix</keyword>
<dbReference type="InterPro" id="IPR048279">
    <property type="entry name" value="MdtK-like"/>
</dbReference>
<evidence type="ECO:0000256" key="7">
    <source>
        <dbReference type="ARBA" id="ARBA00022475"/>
    </source>
</evidence>
<keyword evidence="15" id="KW-1185">Reference proteome</keyword>
<dbReference type="Proteomes" id="UP001500994">
    <property type="component" value="Unassembled WGS sequence"/>
</dbReference>
<feature type="transmembrane region" description="Helical" evidence="13">
    <location>
        <begin position="203"/>
        <end position="221"/>
    </location>
</feature>
<feature type="transmembrane region" description="Helical" evidence="13">
    <location>
        <begin position="286"/>
        <end position="306"/>
    </location>
</feature>
<feature type="transmembrane region" description="Helical" evidence="13">
    <location>
        <begin position="327"/>
        <end position="351"/>
    </location>
</feature>
<evidence type="ECO:0000256" key="10">
    <source>
        <dbReference type="ARBA" id="ARBA00023065"/>
    </source>
</evidence>
<evidence type="ECO:0000256" key="11">
    <source>
        <dbReference type="ARBA" id="ARBA00023136"/>
    </source>
</evidence>
<dbReference type="EMBL" id="BAAARK010000003">
    <property type="protein sequence ID" value="GAA2650449.1"/>
    <property type="molecule type" value="Genomic_DNA"/>
</dbReference>
<feature type="transmembrane region" description="Helical" evidence="13">
    <location>
        <begin position="418"/>
        <end position="438"/>
    </location>
</feature>
<feature type="transmembrane region" description="Helical" evidence="13">
    <location>
        <begin position="99"/>
        <end position="118"/>
    </location>
</feature>
<dbReference type="RefSeq" id="WP_344573970.1">
    <property type="nucleotide sequence ID" value="NZ_BAAARK010000003.1"/>
</dbReference>
<evidence type="ECO:0000256" key="4">
    <source>
        <dbReference type="ARBA" id="ARBA00020268"/>
    </source>
</evidence>
<keyword evidence="8 13" id="KW-0812">Transmembrane</keyword>
<evidence type="ECO:0000256" key="1">
    <source>
        <dbReference type="ARBA" id="ARBA00003408"/>
    </source>
</evidence>
<feature type="transmembrane region" description="Helical" evidence="13">
    <location>
        <begin position="58"/>
        <end position="87"/>
    </location>
</feature>
<evidence type="ECO:0000256" key="6">
    <source>
        <dbReference type="ARBA" id="ARBA00022449"/>
    </source>
</evidence>
<dbReference type="Pfam" id="PF01554">
    <property type="entry name" value="MatE"/>
    <property type="match status" value="2"/>
</dbReference>
<name>A0ABN3REB2_9ACTN</name>
<accession>A0ABN3REB2</accession>
<evidence type="ECO:0000256" key="3">
    <source>
        <dbReference type="ARBA" id="ARBA00010199"/>
    </source>
</evidence>
<comment type="subcellular location">
    <subcellularLocation>
        <location evidence="2">Cell membrane</location>
        <topology evidence="2">Multi-pass membrane protein</topology>
    </subcellularLocation>
</comment>
<dbReference type="InterPro" id="IPR050222">
    <property type="entry name" value="MATE_MdtK"/>
</dbReference>
<organism evidence="14 15">
    <name type="scientific">Streptomyces lunalinharesii</name>
    <dbReference type="NCBI Taxonomy" id="333384"/>
    <lineage>
        <taxon>Bacteria</taxon>
        <taxon>Bacillati</taxon>
        <taxon>Actinomycetota</taxon>
        <taxon>Actinomycetes</taxon>
        <taxon>Kitasatosporales</taxon>
        <taxon>Streptomycetaceae</taxon>
        <taxon>Streptomyces</taxon>
    </lineage>
</organism>
<feature type="transmembrane region" description="Helical" evidence="13">
    <location>
        <begin position="171"/>
        <end position="191"/>
    </location>
</feature>
<dbReference type="PIRSF" id="PIRSF006603">
    <property type="entry name" value="DinF"/>
    <property type="match status" value="1"/>
</dbReference>
<protein>
    <recommendedName>
        <fullName evidence="4">Probable multidrug resistance protein NorM</fullName>
    </recommendedName>
    <alternativeName>
        <fullName evidence="12">Multidrug-efflux transporter</fullName>
    </alternativeName>
</protein>
<dbReference type="NCBIfam" id="TIGR00797">
    <property type="entry name" value="matE"/>
    <property type="match status" value="1"/>
</dbReference>